<proteinExistence type="predicted"/>
<evidence type="ECO:0000313" key="1">
    <source>
        <dbReference type="EMBL" id="OXY82552.1"/>
    </source>
</evidence>
<keyword evidence="2" id="KW-1185">Reference proteome</keyword>
<dbReference type="AlphaFoldDB" id="A0A233RGN3"/>
<accession>A0A233RGN3</accession>
<sequence>MVKNRTLFHGRRFALNLVTYPQGHRVMRHHDPMGGGRYYKLNMVLKKPEKGGRFHADKVIFSLFDRVILFRPDLYDHSVSRIEQGRRVLLSLAIHLP</sequence>
<protein>
    <recommendedName>
        <fullName evidence="3">Prolyl 4-hydroxylase alpha subunit Fe(2+) 2OG dioxygenase domain-containing protein</fullName>
    </recommendedName>
</protein>
<dbReference type="EMBL" id="NBIM01000001">
    <property type="protein sequence ID" value="OXY82552.1"/>
    <property type="molecule type" value="Genomic_DNA"/>
</dbReference>
<dbReference type="Proteomes" id="UP000242757">
    <property type="component" value="Unassembled WGS sequence"/>
</dbReference>
<name>A0A233RGN3_9GAMM</name>
<evidence type="ECO:0000313" key="2">
    <source>
        <dbReference type="Proteomes" id="UP000242757"/>
    </source>
</evidence>
<dbReference type="Gene3D" id="2.60.120.620">
    <property type="entry name" value="q2cbj1_9rhob like domain"/>
    <property type="match status" value="1"/>
</dbReference>
<reference evidence="1 2" key="1">
    <citation type="submission" date="2017-08" db="EMBL/GenBank/DDBJ databases">
        <title>A Genome Sequence of Oceanimonas doudoroffii ATCC 27123T.</title>
        <authorList>
            <person name="Brennan M.A."/>
            <person name="Maclea K.S."/>
            <person name="Mcclelland W.D."/>
            <person name="Trachtenberg A.M."/>
        </authorList>
    </citation>
    <scope>NUCLEOTIDE SEQUENCE [LARGE SCALE GENOMIC DNA]</scope>
    <source>
        <strain evidence="1 2">ATCC 27123</strain>
    </source>
</reference>
<organism evidence="1 2">
    <name type="scientific">Oceanimonas doudoroffii</name>
    <dbReference type="NCBI Taxonomy" id="84158"/>
    <lineage>
        <taxon>Bacteria</taxon>
        <taxon>Pseudomonadati</taxon>
        <taxon>Pseudomonadota</taxon>
        <taxon>Gammaproteobacteria</taxon>
        <taxon>Aeromonadales</taxon>
        <taxon>Aeromonadaceae</taxon>
        <taxon>Oceanimonas</taxon>
    </lineage>
</organism>
<dbReference type="OrthoDB" id="8926130at2"/>
<evidence type="ECO:0008006" key="3">
    <source>
        <dbReference type="Google" id="ProtNLM"/>
    </source>
</evidence>
<gene>
    <name evidence="1" type="ORF">B6S08_03245</name>
</gene>
<comment type="caution">
    <text evidence="1">The sequence shown here is derived from an EMBL/GenBank/DDBJ whole genome shotgun (WGS) entry which is preliminary data.</text>
</comment>